<organism evidence="2 3">
    <name type="scientific">Durusdinium trenchii</name>
    <dbReference type="NCBI Taxonomy" id="1381693"/>
    <lineage>
        <taxon>Eukaryota</taxon>
        <taxon>Sar</taxon>
        <taxon>Alveolata</taxon>
        <taxon>Dinophyceae</taxon>
        <taxon>Suessiales</taxon>
        <taxon>Symbiodiniaceae</taxon>
        <taxon>Durusdinium</taxon>
    </lineage>
</organism>
<evidence type="ECO:0000313" key="2">
    <source>
        <dbReference type="EMBL" id="CAK9086206.1"/>
    </source>
</evidence>
<dbReference type="Proteomes" id="UP001642484">
    <property type="component" value="Unassembled WGS sequence"/>
</dbReference>
<evidence type="ECO:0000256" key="1">
    <source>
        <dbReference type="SAM" id="SignalP"/>
    </source>
</evidence>
<name>A0ABP0QD84_9DINO</name>
<protein>
    <submittedName>
        <fullName evidence="2">Uncharacterized protein</fullName>
    </submittedName>
</protein>
<gene>
    <name evidence="2" type="ORF">CCMP2556_LOCUS41791</name>
</gene>
<feature type="signal peptide" evidence="1">
    <location>
        <begin position="1"/>
        <end position="18"/>
    </location>
</feature>
<reference evidence="2 3" key="1">
    <citation type="submission" date="2024-02" db="EMBL/GenBank/DDBJ databases">
        <authorList>
            <person name="Chen Y."/>
            <person name="Shah S."/>
            <person name="Dougan E. K."/>
            <person name="Thang M."/>
            <person name="Chan C."/>
        </authorList>
    </citation>
    <scope>NUCLEOTIDE SEQUENCE [LARGE SCALE GENOMIC DNA]</scope>
</reference>
<dbReference type="EMBL" id="CAXAMN010024375">
    <property type="protein sequence ID" value="CAK9086206.1"/>
    <property type="molecule type" value="Genomic_DNA"/>
</dbReference>
<keyword evidence="3" id="KW-1185">Reference proteome</keyword>
<proteinExistence type="predicted"/>
<feature type="chain" id="PRO_5047005512" evidence="1">
    <location>
        <begin position="19"/>
        <end position="320"/>
    </location>
</feature>
<feature type="non-terminal residue" evidence="2">
    <location>
        <position position="320"/>
    </location>
</feature>
<sequence length="320" mass="35390">MRLVSILLCHMRPNLVTSLWPAPMVRVQCFQSGYHAGFFSFSNEAGLTGAPELDKSQQLLGKLLAYGFSTSDEPLRAHCSLDNAIGNGEVLYLKGQLRVVTTLAFLAVVHQKNVDKEVHSSLQHVMALGVKLTDRTEELFCGSSCGKDFLDALFYNLRVGTKGQIRTAPSAVTWVNSLMELAKTGDKDSQATIAAWNGQAAKADRVVGNQFMTVKNLLDMNAECRSMLFAYINSPYNEDLLSSKKIQLGSSFKTAKIGKQSPWAGPWSRVTKDGLALWIQFLGSKWDKLPAHLRKKPTKAEGEQLLEQCYLSKLFVNLVL</sequence>
<keyword evidence="1" id="KW-0732">Signal</keyword>
<evidence type="ECO:0000313" key="3">
    <source>
        <dbReference type="Proteomes" id="UP001642484"/>
    </source>
</evidence>
<accession>A0ABP0QD84</accession>
<comment type="caution">
    <text evidence="2">The sequence shown here is derived from an EMBL/GenBank/DDBJ whole genome shotgun (WGS) entry which is preliminary data.</text>
</comment>